<dbReference type="EMBL" id="CM047736">
    <property type="protein sequence ID" value="KAJ0051541.1"/>
    <property type="molecule type" value="Genomic_DNA"/>
</dbReference>
<organism evidence="1 2">
    <name type="scientific">Pistacia integerrima</name>
    <dbReference type="NCBI Taxonomy" id="434235"/>
    <lineage>
        <taxon>Eukaryota</taxon>
        <taxon>Viridiplantae</taxon>
        <taxon>Streptophyta</taxon>
        <taxon>Embryophyta</taxon>
        <taxon>Tracheophyta</taxon>
        <taxon>Spermatophyta</taxon>
        <taxon>Magnoliopsida</taxon>
        <taxon>eudicotyledons</taxon>
        <taxon>Gunneridae</taxon>
        <taxon>Pentapetalae</taxon>
        <taxon>rosids</taxon>
        <taxon>malvids</taxon>
        <taxon>Sapindales</taxon>
        <taxon>Anacardiaceae</taxon>
        <taxon>Pistacia</taxon>
    </lineage>
</organism>
<evidence type="ECO:0000313" key="1">
    <source>
        <dbReference type="EMBL" id="KAJ0051541.1"/>
    </source>
</evidence>
<accession>A0ACC0ZFJ0</accession>
<evidence type="ECO:0000313" key="2">
    <source>
        <dbReference type="Proteomes" id="UP001163603"/>
    </source>
</evidence>
<comment type="caution">
    <text evidence="1">The sequence shown here is derived from an EMBL/GenBank/DDBJ whole genome shotgun (WGS) entry which is preliminary data.</text>
</comment>
<protein>
    <submittedName>
        <fullName evidence="1">Uncharacterized protein</fullName>
    </submittedName>
</protein>
<reference evidence="2" key="1">
    <citation type="journal article" date="2023" name="G3 (Bethesda)">
        <title>Genome assembly and association tests identify interacting loci associated with vigor, precocity, and sex in interspecific pistachio rootstocks.</title>
        <authorList>
            <person name="Palmer W."/>
            <person name="Jacygrad E."/>
            <person name="Sagayaradj S."/>
            <person name="Cavanaugh K."/>
            <person name="Han R."/>
            <person name="Bertier L."/>
            <person name="Beede B."/>
            <person name="Kafkas S."/>
            <person name="Golino D."/>
            <person name="Preece J."/>
            <person name="Michelmore R."/>
        </authorList>
    </citation>
    <scope>NUCLEOTIDE SEQUENCE [LARGE SCALE GENOMIC DNA]</scope>
</reference>
<dbReference type="Proteomes" id="UP001163603">
    <property type="component" value="Chromosome 1"/>
</dbReference>
<sequence length="74" mass="8216">MANLSRRLVFSLLLCFFASGSLSIEDFHRAFPIVEPDPGHTKLRLSSEGLEVIRRITTPIAAVAVSQRCIFLSI</sequence>
<proteinExistence type="predicted"/>
<name>A0ACC0ZFJ0_9ROSI</name>
<gene>
    <name evidence="1" type="ORF">Pint_03221</name>
</gene>
<keyword evidence="2" id="KW-1185">Reference proteome</keyword>